<reference evidence="1" key="1">
    <citation type="submission" date="2018-05" db="EMBL/GenBank/DDBJ databases">
        <authorList>
            <person name="Lanie J.A."/>
            <person name="Ng W.-L."/>
            <person name="Kazmierczak K.M."/>
            <person name="Andrzejewski T.M."/>
            <person name="Davidsen T.M."/>
            <person name="Wayne K.J."/>
            <person name="Tettelin H."/>
            <person name="Glass J.I."/>
            <person name="Rusch D."/>
            <person name="Podicherti R."/>
            <person name="Tsui H.-C.T."/>
            <person name="Winkler M.E."/>
        </authorList>
    </citation>
    <scope>NUCLEOTIDE SEQUENCE</scope>
</reference>
<proteinExistence type="predicted"/>
<dbReference type="AlphaFoldDB" id="A0A382L431"/>
<evidence type="ECO:0000313" key="1">
    <source>
        <dbReference type="EMBL" id="SVC30565.1"/>
    </source>
</evidence>
<name>A0A382L431_9ZZZZ</name>
<organism evidence="1">
    <name type="scientific">marine metagenome</name>
    <dbReference type="NCBI Taxonomy" id="408172"/>
    <lineage>
        <taxon>unclassified sequences</taxon>
        <taxon>metagenomes</taxon>
        <taxon>ecological metagenomes</taxon>
    </lineage>
</organism>
<accession>A0A382L431</accession>
<dbReference type="EMBL" id="UINC01084176">
    <property type="protein sequence ID" value="SVC30565.1"/>
    <property type="molecule type" value="Genomic_DNA"/>
</dbReference>
<sequence>MSDRGILVEDVKVNIDRVFIFADPMSGACFAGALCRKLMATKCR</sequence>
<protein>
    <submittedName>
        <fullName evidence="1">Uncharacterized protein</fullName>
    </submittedName>
</protein>
<gene>
    <name evidence="1" type="ORF">METZ01_LOCUS283419</name>
</gene>